<dbReference type="Proteomes" id="UP000002630">
    <property type="component" value="Unassembled WGS sequence"/>
</dbReference>
<feature type="domain" description="DUSP" evidence="2">
    <location>
        <begin position="205"/>
        <end position="299"/>
    </location>
</feature>
<gene>
    <name evidence="3" type="ORF">Esi_0272_0028</name>
</gene>
<evidence type="ECO:0000256" key="1">
    <source>
        <dbReference type="SAM" id="MobiDB-lite"/>
    </source>
</evidence>
<evidence type="ECO:0000313" key="3">
    <source>
        <dbReference type="EMBL" id="CBJ31660.1"/>
    </source>
</evidence>
<protein>
    <recommendedName>
        <fullName evidence="2">DUSP domain-containing protein</fullName>
    </recommendedName>
</protein>
<proteinExistence type="predicted"/>
<organism evidence="3 4">
    <name type="scientific">Ectocarpus siliculosus</name>
    <name type="common">Brown alga</name>
    <name type="synonym">Conferva siliculosa</name>
    <dbReference type="NCBI Taxonomy" id="2880"/>
    <lineage>
        <taxon>Eukaryota</taxon>
        <taxon>Sar</taxon>
        <taxon>Stramenopiles</taxon>
        <taxon>Ochrophyta</taxon>
        <taxon>PX clade</taxon>
        <taxon>Phaeophyceae</taxon>
        <taxon>Ectocarpales</taxon>
        <taxon>Ectocarpaceae</taxon>
        <taxon>Ectocarpus</taxon>
    </lineage>
</organism>
<dbReference type="PROSITE" id="PS51283">
    <property type="entry name" value="DUSP"/>
    <property type="match status" value="1"/>
</dbReference>
<dbReference type="InParanoid" id="D7FUK4"/>
<sequence>MEAPQELPNPVQKRTMTAAVASASAAVIELNDITPAADASSSTTTPATYIENAGGGIVDRAGWGRGAVAGRARLEEIKQIGALYTPSPMDESQPAAGAEPPERRRSNTSDTGSATAAAPPPAIAFPRRWARMLRRSVTGHSPKEHSRPREGVFISGSLSTVSRGSSRGASTTSNRLDRIILAGKSPHHKMPEEERRSLGVFPAEFPLDRRRATELALIKKFDRPTINPHVGEFWFVIDAKWINSWVKFVMGQASAPGPISNLNLYPPDGDGDQSTSAKSLVWFIFQEIYGTDEAPGICR</sequence>
<reference evidence="3 4" key="1">
    <citation type="journal article" date="2010" name="Nature">
        <title>The Ectocarpus genome and the independent evolution of multicellularity in brown algae.</title>
        <authorList>
            <person name="Cock J.M."/>
            <person name="Sterck L."/>
            <person name="Rouze P."/>
            <person name="Scornet D."/>
            <person name="Allen A.E."/>
            <person name="Amoutzias G."/>
            <person name="Anthouard V."/>
            <person name="Artiguenave F."/>
            <person name="Aury J.M."/>
            <person name="Badger J.H."/>
            <person name="Beszteri B."/>
            <person name="Billiau K."/>
            <person name="Bonnet E."/>
            <person name="Bothwell J.H."/>
            <person name="Bowler C."/>
            <person name="Boyen C."/>
            <person name="Brownlee C."/>
            <person name="Carrano C.J."/>
            <person name="Charrier B."/>
            <person name="Cho G.Y."/>
            <person name="Coelho S.M."/>
            <person name="Collen J."/>
            <person name="Corre E."/>
            <person name="Da Silva C."/>
            <person name="Delage L."/>
            <person name="Delaroque N."/>
            <person name="Dittami S.M."/>
            <person name="Doulbeau S."/>
            <person name="Elias M."/>
            <person name="Farnham G."/>
            <person name="Gachon C.M."/>
            <person name="Gschloessl B."/>
            <person name="Heesch S."/>
            <person name="Jabbari K."/>
            <person name="Jubin C."/>
            <person name="Kawai H."/>
            <person name="Kimura K."/>
            <person name="Kloareg B."/>
            <person name="Kupper F.C."/>
            <person name="Lang D."/>
            <person name="Le Bail A."/>
            <person name="Leblanc C."/>
            <person name="Lerouge P."/>
            <person name="Lohr M."/>
            <person name="Lopez P.J."/>
            <person name="Martens C."/>
            <person name="Maumus F."/>
            <person name="Michel G."/>
            <person name="Miranda-Saavedra D."/>
            <person name="Morales J."/>
            <person name="Moreau H."/>
            <person name="Motomura T."/>
            <person name="Nagasato C."/>
            <person name="Napoli C.A."/>
            <person name="Nelson D.R."/>
            <person name="Nyvall-Collen P."/>
            <person name="Peters A.F."/>
            <person name="Pommier C."/>
            <person name="Potin P."/>
            <person name="Poulain J."/>
            <person name="Quesneville H."/>
            <person name="Read B."/>
            <person name="Rensing S.A."/>
            <person name="Ritter A."/>
            <person name="Rousvoal S."/>
            <person name="Samanta M."/>
            <person name="Samson G."/>
            <person name="Schroeder D.C."/>
            <person name="Segurens B."/>
            <person name="Strittmatter M."/>
            <person name="Tonon T."/>
            <person name="Tregear J.W."/>
            <person name="Valentin K."/>
            <person name="von Dassow P."/>
            <person name="Yamagishi T."/>
            <person name="Van de Peer Y."/>
            <person name="Wincker P."/>
        </authorList>
    </citation>
    <scope>NUCLEOTIDE SEQUENCE [LARGE SCALE GENOMIC DNA]</scope>
    <source>
        <strain evidence="4">Ec32 / CCAP1310/4</strain>
    </source>
</reference>
<evidence type="ECO:0000259" key="2">
    <source>
        <dbReference type="PROSITE" id="PS51283"/>
    </source>
</evidence>
<dbReference type="InterPro" id="IPR035927">
    <property type="entry name" value="DUSP-like_sf"/>
</dbReference>
<dbReference type="SUPFAM" id="SSF143791">
    <property type="entry name" value="DUSP-like"/>
    <property type="match status" value="1"/>
</dbReference>
<name>D7FUK4_ECTSI</name>
<dbReference type="EMBL" id="FN649760">
    <property type="protein sequence ID" value="CBJ31660.1"/>
    <property type="molecule type" value="Genomic_DNA"/>
</dbReference>
<dbReference type="AlphaFoldDB" id="D7FUK4"/>
<evidence type="ECO:0000313" key="4">
    <source>
        <dbReference type="Proteomes" id="UP000002630"/>
    </source>
</evidence>
<feature type="region of interest" description="Disordered" evidence="1">
    <location>
        <begin position="83"/>
        <end position="125"/>
    </location>
</feature>
<dbReference type="InterPro" id="IPR006615">
    <property type="entry name" value="Pept_C19_DUSP"/>
</dbReference>
<keyword evidence="4" id="KW-1185">Reference proteome</keyword>
<dbReference type="GO" id="GO:0004843">
    <property type="term" value="F:cysteine-type deubiquitinase activity"/>
    <property type="evidence" value="ECO:0007669"/>
    <property type="project" value="InterPro"/>
</dbReference>
<dbReference type="Gene3D" id="3.30.2230.10">
    <property type="entry name" value="DUSP-like"/>
    <property type="match status" value="1"/>
</dbReference>
<accession>D7FUK4</accession>
<dbReference type="OrthoDB" id="10493681at2759"/>